<gene>
    <name evidence="4" type="ORF">SBA5_240020</name>
</gene>
<evidence type="ECO:0000259" key="3">
    <source>
        <dbReference type="Pfam" id="PF13088"/>
    </source>
</evidence>
<dbReference type="EMBL" id="OKRB01000080">
    <property type="protein sequence ID" value="SPE19437.1"/>
    <property type="molecule type" value="Genomic_DNA"/>
</dbReference>
<dbReference type="InterPro" id="IPR011040">
    <property type="entry name" value="Sialidase"/>
</dbReference>
<dbReference type="Gene3D" id="3.90.930.1">
    <property type="match status" value="1"/>
</dbReference>
<name>A0A2N9L814_9BACT</name>
<feature type="chain" id="PRO_5014925675" evidence="1">
    <location>
        <begin position="27"/>
        <end position="755"/>
    </location>
</feature>
<dbReference type="OrthoDB" id="41724at2"/>
<feature type="domain" description="Sialidase" evidence="3">
    <location>
        <begin position="335"/>
        <end position="612"/>
    </location>
</feature>
<dbReference type="CDD" id="cd15482">
    <property type="entry name" value="Sialidase_non-viral"/>
    <property type="match status" value="1"/>
</dbReference>
<reference evidence="5" key="1">
    <citation type="submission" date="2018-02" db="EMBL/GenBank/DDBJ databases">
        <authorList>
            <person name="Hausmann B."/>
        </authorList>
    </citation>
    <scope>NUCLEOTIDE SEQUENCE [LARGE SCALE GENOMIC DNA]</scope>
    <source>
        <strain evidence="5">Peat soil MAG SbA5</strain>
    </source>
</reference>
<feature type="signal peptide" evidence="1">
    <location>
        <begin position="1"/>
        <end position="26"/>
    </location>
</feature>
<accession>A0A2N9L814</accession>
<dbReference type="PANTHER" id="PTHR23150">
    <property type="entry name" value="SULFATASE MODIFYING FACTOR 1, 2"/>
    <property type="match status" value="1"/>
</dbReference>
<dbReference type="Proteomes" id="UP000239735">
    <property type="component" value="Unassembled WGS sequence"/>
</dbReference>
<dbReference type="SUPFAM" id="SSF56436">
    <property type="entry name" value="C-type lectin-like"/>
    <property type="match status" value="1"/>
</dbReference>
<dbReference type="SUPFAM" id="SSF50939">
    <property type="entry name" value="Sialidases"/>
    <property type="match status" value="1"/>
</dbReference>
<sequence length="755" mass="82601">MSALKFTAIIATIFLAVPLVAQPAPAIPLTRIPAGSFTMGADDVTLSPAITNGFGVMSSRPAHGDWDEHPAHKVTITHDFQIANHLITVAEFQQFDPSYKAVAAYPDYAAGISYNQAVAFCAWLTKKTGKPYRLPTEAEWEYAARAGTQSPCFTGDAPPAPGQANAWGVIMSEGTPEWVADWYAPYPSAGQTDPTGPEHGTFRVVRGGGLDFRKSKPGEDYPATAPYFMRSANRVTMAPSFASKQGNIGFRVVQAPSLEPHPSPAEQYFFWTGVKQTPIDVSEGPDPTKPFYRTHELFPNLNGKSMPDVGWRLGLARGLGINYHNSAVQVLANGDIVAAYYNTPDKEDDPDQTVMVMRRRVGTETWDMPEPWPALADAACAAPVFWNDRGRLWLFFGFPRLIGAPPFAFTTSDDNGATWAPIQFPYFPAPIGPYVSQPINSIVRAKDGTIYIPTDSTGHGAGGLPAASAVWATRDNGKTWYDTGGRTGGRHTTIVIAKNGDILGFGGKNSEIDGHMPLSISSDGGKTWRVTVTPFDELISGERPSVIRLASGRLFFVADHNPNHEKHIHKDGAFVALSNDDGKNWKMKRLPADILTVGYVTATQGPNGLIHIVTSKNTVNYEIVLNEAWVLADDNTTTPEPDSIGTVTKHTEKWPHGKLKAEWGTTRANDGEILLEGPQTFYFEDGGTQWTANFHLGKRVGDEIFYRANGKKEWAKSYNADGTWTWRTFDEAGKQTTESHWRGKTLVDCEFANTN</sequence>
<dbReference type="SUPFAM" id="SSF82185">
    <property type="entry name" value="Histone H3 K4-specific methyltransferase SET7/9 N-terminal domain"/>
    <property type="match status" value="1"/>
</dbReference>
<evidence type="ECO:0000313" key="4">
    <source>
        <dbReference type="EMBL" id="SPE19437.1"/>
    </source>
</evidence>
<dbReference type="InterPro" id="IPR036278">
    <property type="entry name" value="Sialidase_sf"/>
</dbReference>
<evidence type="ECO:0000259" key="2">
    <source>
        <dbReference type="Pfam" id="PF03781"/>
    </source>
</evidence>
<dbReference type="Gene3D" id="3.90.1580.10">
    <property type="entry name" value="paralog of FGE (formylglycine-generating enzyme)"/>
    <property type="match status" value="1"/>
</dbReference>
<dbReference type="GO" id="GO:0120147">
    <property type="term" value="F:formylglycine-generating oxidase activity"/>
    <property type="evidence" value="ECO:0007669"/>
    <property type="project" value="TreeGrafter"/>
</dbReference>
<dbReference type="Gene3D" id="2.120.10.10">
    <property type="match status" value="1"/>
</dbReference>
<feature type="domain" description="Sulfatase-modifying factor enzyme-like" evidence="2">
    <location>
        <begin position="31"/>
        <end position="157"/>
    </location>
</feature>
<evidence type="ECO:0000313" key="5">
    <source>
        <dbReference type="Proteomes" id="UP000239735"/>
    </source>
</evidence>
<dbReference type="AlphaFoldDB" id="A0A2N9L814"/>
<dbReference type="InterPro" id="IPR016187">
    <property type="entry name" value="CTDL_fold"/>
</dbReference>
<dbReference type="Pfam" id="PF03781">
    <property type="entry name" value="FGE-sulfatase"/>
    <property type="match status" value="1"/>
</dbReference>
<dbReference type="InterPro" id="IPR042095">
    <property type="entry name" value="SUMF_sf"/>
</dbReference>
<dbReference type="InterPro" id="IPR051043">
    <property type="entry name" value="Sulfatase_Mod_Factor_Kinase"/>
</dbReference>
<proteinExistence type="predicted"/>
<keyword evidence="1" id="KW-0732">Signal</keyword>
<dbReference type="Pfam" id="PF13088">
    <property type="entry name" value="BNR_2"/>
    <property type="match status" value="1"/>
</dbReference>
<evidence type="ECO:0000256" key="1">
    <source>
        <dbReference type="SAM" id="SignalP"/>
    </source>
</evidence>
<organism evidence="4 5">
    <name type="scientific">Candidatus Sulfuritelmatomonas gaucii</name>
    <dbReference type="NCBI Taxonomy" id="2043161"/>
    <lineage>
        <taxon>Bacteria</taxon>
        <taxon>Pseudomonadati</taxon>
        <taxon>Acidobacteriota</taxon>
        <taxon>Terriglobia</taxon>
        <taxon>Terriglobales</taxon>
        <taxon>Acidobacteriaceae</taxon>
        <taxon>Candidatus Sulfuritelmatomonas</taxon>
    </lineage>
</organism>
<dbReference type="InterPro" id="IPR005532">
    <property type="entry name" value="SUMF_dom"/>
</dbReference>
<dbReference type="PANTHER" id="PTHR23150:SF19">
    <property type="entry name" value="FORMYLGLYCINE-GENERATING ENZYME"/>
    <property type="match status" value="1"/>
</dbReference>
<protein>
    <submittedName>
        <fullName evidence="4">Uncharacterized protein</fullName>
    </submittedName>
</protein>